<dbReference type="Pfam" id="PF26091">
    <property type="entry name" value="PWI_CCDC43"/>
    <property type="match status" value="1"/>
</dbReference>
<dbReference type="InParanoid" id="A0A6P7ZUS0"/>
<keyword evidence="3" id="KW-0175">Coiled coil</keyword>
<name>A0A6P7ZUS0_9AMPH</name>
<dbReference type="InterPro" id="IPR058771">
    <property type="entry name" value="PWI_CCDC43"/>
</dbReference>
<dbReference type="AlphaFoldDB" id="A0A6P7ZUS0"/>
<feature type="compositionally biased region" description="Basic and acidic residues" evidence="4">
    <location>
        <begin position="195"/>
        <end position="223"/>
    </location>
</feature>
<sequence>MHSPIVHEGTSFSGRRTFCSKMAAPCEKPAAFASWLDGRLEALGVDRDVYNTYIQGVLREEESEDEKLDALQSTLAAFLEEDSLEMVCKEIVAKWCETAKTAVSKGKQEDEIQAIANMIEKQAQIVVKPKEVSEEEKQRKAAVLAQYANVTDEEDGEDEETGITTATSAFNTDNSLFKNTNLEDIVNSRKLERDALREGAQRKKEQDKLQREKDKLAKQERKEKEKKRTQKGERKR</sequence>
<accession>A0A6P7ZUS0</accession>
<evidence type="ECO:0000259" key="5">
    <source>
        <dbReference type="Pfam" id="PF26091"/>
    </source>
</evidence>
<evidence type="ECO:0000256" key="2">
    <source>
        <dbReference type="ARBA" id="ARBA00016648"/>
    </source>
</evidence>
<dbReference type="FunCoup" id="A0A6P7ZUS0">
    <property type="interactions" value="1358"/>
</dbReference>
<comment type="similarity">
    <text evidence="1">Belongs to the CCDC43 family.</text>
</comment>
<dbReference type="PANTHER" id="PTHR31684">
    <property type="entry name" value="COILED-COIL DOMAIN-CONTAINING PROTEIN 43"/>
    <property type="match status" value="1"/>
</dbReference>
<keyword evidence="6" id="KW-1185">Reference proteome</keyword>
<gene>
    <name evidence="7" type="primary">CCDC43</name>
</gene>
<proteinExistence type="inferred from homology"/>
<evidence type="ECO:0000256" key="3">
    <source>
        <dbReference type="ARBA" id="ARBA00023054"/>
    </source>
</evidence>
<dbReference type="GeneID" id="115481627"/>
<evidence type="ECO:0000256" key="4">
    <source>
        <dbReference type="SAM" id="MobiDB-lite"/>
    </source>
</evidence>
<feature type="domain" description="CCDC43 PWI-like" evidence="5">
    <location>
        <begin position="29"/>
        <end position="99"/>
    </location>
</feature>
<dbReference type="CTD" id="124808"/>
<feature type="compositionally biased region" description="Basic residues" evidence="4">
    <location>
        <begin position="224"/>
        <end position="236"/>
    </location>
</feature>
<dbReference type="OrthoDB" id="2187466at2759"/>
<organism evidence="6 7">
    <name type="scientific">Microcaecilia unicolor</name>
    <dbReference type="NCBI Taxonomy" id="1415580"/>
    <lineage>
        <taxon>Eukaryota</taxon>
        <taxon>Metazoa</taxon>
        <taxon>Chordata</taxon>
        <taxon>Craniata</taxon>
        <taxon>Vertebrata</taxon>
        <taxon>Euteleostomi</taxon>
        <taxon>Amphibia</taxon>
        <taxon>Gymnophiona</taxon>
        <taxon>Siphonopidae</taxon>
        <taxon>Microcaecilia</taxon>
    </lineage>
</organism>
<reference evidence="7" key="1">
    <citation type="submission" date="2025-08" db="UniProtKB">
        <authorList>
            <consortium name="RefSeq"/>
        </authorList>
    </citation>
    <scope>IDENTIFICATION</scope>
</reference>
<feature type="region of interest" description="Disordered" evidence="4">
    <location>
        <begin position="195"/>
        <end position="236"/>
    </location>
</feature>
<evidence type="ECO:0000256" key="1">
    <source>
        <dbReference type="ARBA" id="ARBA00005305"/>
    </source>
</evidence>
<dbReference type="RefSeq" id="XP_030076785.1">
    <property type="nucleotide sequence ID" value="XM_030220925.1"/>
</dbReference>
<dbReference type="Proteomes" id="UP000515156">
    <property type="component" value="Chromosome 12"/>
</dbReference>
<dbReference type="InterPro" id="IPR037666">
    <property type="entry name" value="CCDC43"/>
</dbReference>
<protein>
    <recommendedName>
        <fullName evidence="2">Coiled-coil domain-containing protein 43</fullName>
    </recommendedName>
</protein>
<dbReference type="PANTHER" id="PTHR31684:SF2">
    <property type="entry name" value="COILED-COIL DOMAIN-CONTAINING PROTEIN 43"/>
    <property type="match status" value="1"/>
</dbReference>
<evidence type="ECO:0000313" key="6">
    <source>
        <dbReference type="Proteomes" id="UP000515156"/>
    </source>
</evidence>
<evidence type="ECO:0000313" key="7">
    <source>
        <dbReference type="RefSeq" id="XP_030076785.1"/>
    </source>
</evidence>
<dbReference type="KEGG" id="muo:115481627"/>